<evidence type="ECO:0000313" key="1">
    <source>
        <dbReference type="EMBL" id="PZA13016.1"/>
    </source>
</evidence>
<organism evidence="1 2">
    <name type="scientific">Rhodopseudomonas palustris</name>
    <dbReference type="NCBI Taxonomy" id="1076"/>
    <lineage>
        <taxon>Bacteria</taxon>
        <taxon>Pseudomonadati</taxon>
        <taxon>Pseudomonadota</taxon>
        <taxon>Alphaproteobacteria</taxon>
        <taxon>Hyphomicrobiales</taxon>
        <taxon>Nitrobacteraceae</taxon>
        <taxon>Rhodopseudomonas</taxon>
    </lineage>
</organism>
<evidence type="ECO:0000313" key="2">
    <source>
        <dbReference type="Proteomes" id="UP000248134"/>
    </source>
</evidence>
<proteinExistence type="predicted"/>
<dbReference type="OrthoDB" id="8140670at2"/>
<name>A0A323UPH4_RHOPL</name>
<accession>A0A323UPH4</accession>
<sequence>MIEDDFDSRTVANMTVALEKVCGGLRDGQHHVVRARVAEAILACARDGRRSLGDLEEAGRRAVRLDSTGA</sequence>
<dbReference type="AlphaFoldDB" id="A0A323UPH4"/>
<reference evidence="1 2" key="1">
    <citation type="submission" date="2018-06" db="EMBL/GenBank/DDBJ databases">
        <title>Draft Whole-Genome Sequence of the purple photosynthetic bacterium Rhodospeudomonas palustris XCP.</title>
        <authorList>
            <person name="Rayyan A."/>
            <person name="Meyer T.E."/>
            <person name="Kyndt J.A."/>
        </authorList>
    </citation>
    <scope>NUCLEOTIDE SEQUENCE [LARGE SCALE GENOMIC DNA]</scope>
    <source>
        <strain evidence="1 2">XCP</strain>
    </source>
</reference>
<dbReference type="Proteomes" id="UP000248134">
    <property type="component" value="Unassembled WGS sequence"/>
</dbReference>
<dbReference type="EMBL" id="QKQS01000008">
    <property type="protein sequence ID" value="PZA13016.1"/>
    <property type="molecule type" value="Genomic_DNA"/>
</dbReference>
<protein>
    <submittedName>
        <fullName evidence="1">Uncharacterized protein</fullName>
    </submittedName>
</protein>
<gene>
    <name evidence="1" type="ORF">DNX69_05990</name>
</gene>
<comment type="caution">
    <text evidence="1">The sequence shown here is derived from an EMBL/GenBank/DDBJ whole genome shotgun (WGS) entry which is preliminary data.</text>
</comment>